<keyword evidence="2" id="KW-1185">Reference proteome</keyword>
<dbReference type="STRING" id="44742.AXF13_03215"/>
<evidence type="ECO:0008006" key="3">
    <source>
        <dbReference type="Google" id="ProtNLM"/>
    </source>
</evidence>
<name>A0A109W563_9BACT</name>
<proteinExistence type="predicted"/>
<protein>
    <recommendedName>
        <fullName evidence="3">Methyltransferase</fullName>
    </recommendedName>
</protein>
<dbReference type="KEGG" id="dfi:AXF13_03215"/>
<gene>
    <name evidence="1" type="ORF">AXF13_03215</name>
</gene>
<dbReference type="EMBL" id="CP014229">
    <property type="protein sequence ID" value="AMD91490.1"/>
    <property type="molecule type" value="Genomic_DNA"/>
</dbReference>
<evidence type="ECO:0000313" key="1">
    <source>
        <dbReference type="EMBL" id="AMD91490.1"/>
    </source>
</evidence>
<sequence>MPTSGPLNPSKAWLQAAVPGSAAYIRLAFALWYLPLDEGAALLNLAARTGGEVLAADFKPPERNLELPACLLARALLGFWPDLWPSRRGGAAFASFLKQGGLEGCVQRAGLRVSERRPLLGGAAVLLRLAD</sequence>
<evidence type="ECO:0000313" key="2">
    <source>
        <dbReference type="Proteomes" id="UP000069241"/>
    </source>
</evidence>
<dbReference type="Proteomes" id="UP000069241">
    <property type="component" value="Chromosome"/>
</dbReference>
<dbReference type="AlphaFoldDB" id="A0A109W563"/>
<organism evidence="1 2">
    <name type="scientific">Desulfovibrio fairfieldensis</name>
    <dbReference type="NCBI Taxonomy" id="44742"/>
    <lineage>
        <taxon>Bacteria</taxon>
        <taxon>Pseudomonadati</taxon>
        <taxon>Thermodesulfobacteriota</taxon>
        <taxon>Desulfovibrionia</taxon>
        <taxon>Desulfovibrionales</taxon>
        <taxon>Desulfovibrionaceae</taxon>
        <taxon>Desulfovibrio</taxon>
    </lineage>
</organism>
<accession>A0A109W563</accession>
<reference evidence="2" key="1">
    <citation type="submission" date="2016-02" db="EMBL/GenBank/DDBJ databases">
        <authorList>
            <person name="Holder M.E."/>
            <person name="Ajami N.J."/>
            <person name="Petrosino J.F."/>
        </authorList>
    </citation>
    <scope>NUCLEOTIDE SEQUENCE [LARGE SCALE GENOMIC DNA]</scope>
    <source>
        <strain evidence="2">CCUG 45958</strain>
    </source>
</reference>